<dbReference type="Proteomes" id="UP000053797">
    <property type="component" value="Unassembled WGS sequence"/>
</dbReference>
<accession>A0A0V8GI87</accession>
<reference evidence="1 2" key="1">
    <citation type="journal article" date="2015" name="Int. J. Syst. Evol. Microbiol.">
        <title>Exiguobacterium enclense sp. nov., isolated from sediment.</title>
        <authorList>
            <person name="Dastager S.G."/>
            <person name="Mawlankar R."/>
            <person name="Sonalkar V.V."/>
            <person name="Thorat M.N."/>
            <person name="Mual P."/>
            <person name="Verma A."/>
            <person name="Krishnamurthi S."/>
            <person name="Tang S.K."/>
            <person name="Li W.J."/>
        </authorList>
    </citation>
    <scope>NUCLEOTIDE SEQUENCE [LARGE SCALE GENOMIC DNA]</scope>
    <source>
        <strain evidence="1 2">NIO-1109</strain>
    </source>
</reference>
<gene>
    <name evidence="1" type="ORF">AS033_00900</name>
</gene>
<sequence length="118" mass="13988">MIAIPSLFVSYIIRSIRRYFYLSKLMKICVYEVLDDRQVDQMIRTFRKWRNFLNSPTTWNYARRINEQVMMSHHVSFAKKQALYQEFYRLGVSGIQGPRSEARPMTEGKGVFIHGEGS</sequence>
<protein>
    <submittedName>
        <fullName evidence="1">Uncharacterized protein</fullName>
    </submittedName>
</protein>
<dbReference type="AlphaFoldDB" id="A0A0V8GI87"/>
<organism evidence="1 2">
    <name type="scientific">Exiguobacterium indicum</name>
    <dbReference type="NCBI Taxonomy" id="296995"/>
    <lineage>
        <taxon>Bacteria</taxon>
        <taxon>Bacillati</taxon>
        <taxon>Bacillota</taxon>
        <taxon>Bacilli</taxon>
        <taxon>Bacillales</taxon>
        <taxon>Bacillales Family XII. Incertae Sedis</taxon>
        <taxon>Exiguobacterium</taxon>
    </lineage>
</organism>
<evidence type="ECO:0000313" key="1">
    <source>
        <dbReference type="EMBL" id="KSU49957.1"/>
    </source>
</evidence>
<dbReference type="EMBL" id="LNQL01000001">
    <property type="protein sequence ID" value="KSU49957.1"/>
    <property type="molecule type" value="Genomic_DNA"/>
</dbReference>
<name>A0A0V8GI87_9BACL</name>
<proteinExistence type="predicted"/>
<evidence type="ECO:0000313" key="2">
    <source>
        <dbReference type="Proteomes" id="UP000053797"/>
    </source>
</evidence>
<comment type="caution">
    <text evidence="1">The sequence shown here is derived from an EMBL/GenBank/DDBJ whole genome shotgun (WGS) entry which is preliminary data.</text>
</comment>